<dbReference type="Pfam" id="PF17680">
    <property type="entry name" value="FlgO"/>
    <property type="match status" value="1"/>
</dbReference>
<evidence type="ECO:0000313" key="2">
    <source>
        <dbReference type="EMBL" id="AXX88442.1"/>
    </source>
</evidence>
<dbReference type="AlphaFoldDB" id="A0A1T5AHK1"/>
<evidence type="ECO:0000259" key="1">
    <source>
        <dbReference type="Pfam" id="PF17680"/>
    </source>
</evidence>
<dbReference type="PROSITE" id="PS51257">
    <property type="entry name" value="PROKAR_LIPOPROTEIN"/>
    <property type="match status" value="1"/>
</dbReference>
<evidence type="ECO:0000313" key="3">
    <source>
        <dbReference type="Proteomes" id="UP000264693"/>
    </source>
</evidence>
<reference evidence="2 3" key="1">
    <citation type="submission" date="2018-08" db="EMBL/GenBank/DDBJ databases">
        <title>Complete genome of the Arcobacter marinus type strain JCM 15502.</title>
        <authorList>
            <person name="Miller W.G."/>
            <person name="Yee E."/>
            <person name="Huynh S."/>
            <person name="Parker C.T."/>
        </authorList>
    </citation>
    <scope>NUCLEOTIDE SEQUENCE [LARGE SCALE GENOMIC DNA]</scope>
    <source>
        <strain evidence="2 3">JCM 15502</strain>
    </source>
</reference>
<accession>A0A1T5AHK1</accession>
<gene>
    <name evidence="2" type="ORF">AMRN_2744</name>
</gene>
<name>A0A1T5AHK1_9BACT</name>
<sequence>MKHPYFKIIKQFFALLFLATILTSCVYKNIDGSNNFHSFVNSLVEKSVKKLNENLYLTDTVLVSDFVNIDRLENRSKLGFLLSSTLKDRLLANDITVKEIELRKHFTIGSNGFNLLSREVNDINRKITDTRYAFVGTYTLTTKNLIVFIKMIDLTTGNILSSSQGSIMIDEEIIQLEKKSDITQVYAPMVL</sequence>
<proteinExistence type="predicted"/>
<dbReference type="Proteomes" id="UP000264693">
    <property type="component" value="Chromosome"/>
</dbReference>
<dbReference type="KEGG" id="amar:AMRN_2744"/>
<protein>
    <recommendedName>
        <fullName evidence="1">FlgO domain-containing protein</fullName>
    </recommendedName>
</protein>
<dbReference type="InterPro" id="IPR041215">
    <property type="entry name" value="FlgO_dom"/>
</dbReference>
<dbReference type="STRING" id="505249.SAMN06295997_10672"/>
<dbReference type="EMBL" id="CP032101">
    <property type="protein sequence ID" value="AXX88442.1"/>
    <property type="molecule type" value="Genomic_DNA"/>
</dbReference>
<feature type="domain" description="FlgO" evidence="1">
    <location>
        <begin position="41"/>
        <end position="170"/>
    </location>
</feature>
<dbReference type="RefSeq" id="WP_159445718.1">
    <property type="nucleotide sequence ID" value="NZ_CP032101.1"/>
</dbReference>
<organism evidence="2 3">
    <name type="scientific">Malaciobacter marinus</name>
    <dbReference type="NCBI Taxonomy" id="505249"/>
    <lineage>
        <taxon>Bacteria</taxon>
        <taxon>Pseudomonadati</taxon>
        <taxon>Campylobacterota</taxon>
        <taxon>Epsilonproteobacteria</taxon>
        <taxon>Campylobacterales</taxon>
        <taxon>Arcobacteraceae</taxon>
        <taxon>Malaciobacter</taxon>
    </lineage>
</organism>